<organism evidence="1 2">
    <name type="scientific">Hymenobacter jejuensis</name>
    <dbReference type="NCBI Taxonomy" id="2502781"/>
    <lineage>
        <taxon>Bacteria</taxon>
        <taxon>Pseudomonadati</taxon>
        <taxon>Bacteroidota</taxon>
        <taxon>Cytophagia</taxon>
        <taxon>Cytophagales</taxon>
        <taxon>Hymenobacteraceae</taxon>
        <taxon>Hymenobacter</taxon>
    </lineage>
</organism>
<evidence type="ECO:0000313" key="1">
    <source>
        <dbReference type="EMBL" id="QDA62204.1"/>
    </source>
</evidence>
<dbReference type="Proteomes" id="UP000305398">
    <property type="component" value="Chromosome"/>
</dbReference>
<evidence type="ECO:0008006" key="3">
    <source>
        <dbReference type="Google" id="ProtNLM"/>
    </source>
</evidence>
<protein>
    <recommendedName>
        <fullName evidence="3">Lipoprotein</fullName>
    </recommendedName>
</protein>
<gene>
    <name evidence="1" type="ORF">FHG12_19805</name>
</gene>
<keyword evidence="2" id="KW-1185">Reference proteome</keyword>
<proteinExistence type="predicted"/>
<name>A0A5B8A467_9BACT</name>
<reference evidence="1 2" key="1">
    <citation type="submission" date="2019-06" db="EMBL/GenBank/DDBJ databases">
        <authorList>
            <person name="Srinivasan S."/>
        </authorList>
    </citation>
    <scope>NUCLEOTIDE SEQUENCE [LARGE SCALE GENOMIC DNA]</scope>
    <source>
        <strain evidence="1 2">17J68-5</strain>
    </source>
</reference>
<accession>A0A5B8A467</accession>
<dbReference type="OrthoDB" id="4301792at2"/>
<dbReference type="AlphaFoldDB" id="A0A5B8A467"/>
<dbReference type="PROSITE" id="PS51257">
    <property type="entry name" value="PROKAR_LIPOPROTEIN"/>
    <property type="match status" value="1"/>
</dbReference>
<sequence length="166" mass="19209">MAKYLALCFLFFASCQAHDEKANKLPIEKAYVESKTKLTSFVIIPSGGYKSLSIKELDEVDSLLKACIIEFNHLQEEEMEKMAKAYPAIPVRKENYVIDLSTYKKQLVIWTNERGEKHVWVNCFCDDKPYWKERIVEVTDGGNCYFNVKLNLTKRSWYSMDANGVA</sequence>
<dbReference type="KEGG" id="hyj:FHG12_19805"/>
<evidence type="ECO:0000313" key="2">
    <source>
        <dbReference type="Proteomes" id="UP000305398"/>
    </source>
</evidence>
<dbReference type="EMBL" id="CP040896">
    <property type="protein sequence ID" value="QDA62204.1"/>
    <property type="molecule type" value="Genomic_DNA"/>
</dbReference>
<dbReference type="RefSeq" id="WP_139517435.1">
    <property type="nucleotide sequence ID" value="NZ_CP040896.1"/>
</dbReference>